<sequence length="328" mass="36186">MYTVLLSAPYLLPVVERFRPLFEDYRLALIVPQVHERLSEEEILTYAGQFDATICGDDRYTERVLQACAPRLKVISKWGTGIDSIDRQAAARLGIQVRNTPNAFTLPVSDSVLGYILAFARQLPWMDRAMKAGQWQKLPGRSLSECTLGVVGVGNVGKAVLRRARAFGMRLLGNDIVPIAPDFVLENGVEMTTLRDLLARSDFISLNCDLNPTSYHLINGETLKWVKPGAVLINTARGPVVDEAALIAALQEGRLAGAALDVFEVEPLPLDSPLLKMDNVMLAAHNSNASPAAWERVHWNTIRNLLDGLGMDVSGLDEWKKRLSENQG</sequence>
<dbReference type="GO" id="GO:0030267">
    <property type="term" value="F:glyoxylate reductase (NADPH) activity"/>
    <property type="evidence" value="ECO:0007669"/>
    <property type="project" value="TreeGrafter"/>
</dbReference>
<dbReference type="Pfam" id="PF02826">
    <property type="entry name" value="2-Hacid_dh_C"/>
    <property type="match status" value="1"/>
</dbReference>
<accession>A0A7C4L364</accession>
<dbReference type="EMBL" id="DSXR01000127">
    <property type="protein sequence ID" value="HGS88463.1"/>
    <property type="molecule type" value="Genomic_DNA"/>
</dbReference>
<protein>
    <submittedName>
        <fullName evidence="7">Dihydrofolate reductase</fullName>
    </submittedName>
</protein>
<feature type="domain" description="D-isomer specific 2-hydroxyacid dehydrogenase catalytic" evidence="5">
    <location>
        <begin position="32"/>
        <end position="300"/>
    </location>
</feature>
<dbReference type="Gene3D" id="3.40.50.720">
    <property type="entry name" value="NAD(P)-binding Rossmann-like Domain"/>
    <property type="match status" value="2"/>
</dbReference>
<comment type="caution">
    <text evidence="7">The sequence shown here is derived from an EMBL/GenBank/DDBJ whole genome shotgun (WGS) entry which is preliminary data.</text>
</comment>
<dbReference type="InterPro" id="IPR029753">
    <property type="entry name" value="D-isomer_DH_CS"/>
</dbReference>
<dbReference type="FunFam" id="3.40.50.720:FF:000203">
    <property type="entry name" value="D-3-phosphoglycerate dehydrogenase (SerA)"/>
    <property type="match status" value="1"/>
</dbReference>
<dbReference type="GO" id="GO:0051287">
    <property type="term" value="F:NAD binding"/>
    <property type="evidence" value="ECO:0007669"/>
    <property type="project" value="InterPro"/>
</dbReference>
<gene>
    <name evidence="7" type="ORF">ENT17_12745</name>
</gene>
<dbReference type="PANTHER" id="PTHR10996:SF283">
    <property type="entry name" value="GLYOXYLATE_HYDROXYPYRUVATE REDUCTASE B"/>
    <property type="match status" value="1"/>
</dbReference>
<evidence type="ECO:0000259" key="5">
    <source>
        <dbReference type="Pfam" id="PF00389"/>
    </source>
</evidence>
<dbReference type="InterPro" id="IPR036291">
    <property type="entry name" value="NAD(P)-bd_dom_sf"/>
</dbReference>
<dbReference type="GO" id="GO:0005829">
    <property type="term" value="C:cytosol"/>
    <property type="evidence" value="ECO:0007669"/>
    <property type="project" value="TreeGrafter"/>
</dbReference>
<dbReference type="Pfam" id="PF00389">
    <property type="entry name" value="2-Hacid_dh"/>
    <property type="match status" value="1"/>
</dbReference>
<keyword evidence="3" id="KW-0520">NAD</keyword>
<dbReference type="InterPro" id="IPR006139">
    <property type="entry name" value="D-isomer_2_OHA_DH_cat_dom"/>
</dbReference>
<dbReference type="CDD" id="cd12172">
    <property type="entry name" value="PGDH_like_2"/>
    <property type="match status" value="1"/>
</dbReference>
<dbReference type="PANTHER" id="PTHR10996">
    <property type="entry name" value="2-HYDROXYACID DEHYDROGENASE-RELATED"/>
    <property type="match status" value="1"/>
</dbReference>
<evidence type="ECO:0000256" key="2">
    <source>
        <dbReference type="ARBA" id="ARBA00023002"/>
    </source>
</evidence>
<dbReference type="PROSITE" id="PS00671">
    <property type="entry name" value="D_2_HYDROXYACID_DH_3"/>
    <property type="match status" value="1"/>
</dbReference>
<evidence type="ECO:0000256" key="3">
    <source>
        <dbReference type="ARBA" id="ARBA00023027"/>
    </source>
</evidence>
<keyword evidence="2 4" id="KW-0560">Oxidoreductase</keyword>
<dbReference type="SUPFAM" id="SSF52283">
    <property type="entry name" value="Formate/glycerate dehydrogenase catalytic domain-like"/>
    <property type="match status" value="1"/>
</dbReference>
<dbReference type="SUPFAM" id="SSF51735">
    <property type="entry name" value="NAD(P)-binding Rossmann-fold domains"/>
    <property type="match status" value="1"/>
</dbReference>
<evidence type="ECO:0000256" key="4">
    <source>
        <dbReference type="RuleBase" id="RU003719"/>
    </source>
</evidence>
<evidence type="ECO:0000256" key="1">
    <source>
        <dbReference type="ARBA" id="ARBA00005854"/>
    </source>
</evidence>
<dbReference type="InterPro" id="IPR006140">
    <property type="entry name" value="D-isomer_DH_NAD-bd"/>
</dbReference>
<evidence type="ECO:0000259" key="6">
    <source>
        <dbReference type="Pfam" id="PF02826"/>
    </source>
</evidence>
<comment type="similarity">
    <text evidence="1 4">Belongs to the D-isomer specific 2-hydroxyacid dehydrogenase family.</text>
</comment>
<feature type="domain" description="D-isomer specific 2-hydroxyacid dehydrogenase NAD-binding" evidence="6">
    <location>
        <begin position="113"/>
        <end position="286"/>
    </location>
</feature>
<name>A0A7C4L364_9CHLR</name>
<proteinExistence type="inferred from homology"/>
<reference evidence="7" key="1">
    <citation type="journal article" date="2020" name="mSystems">
        <title>Genome- and Community-Level Interaction Insights into Carbon Utilization and Element Cycling Functions of Hydrothermarchaeota in Hydrothermal Sediment.</title>
        <authorList>
            <person name="Zhou Z."/>
            <person name="Liu Y."/>
            <person name="Xu W."/>
            <person name="Pan J."/>
            <person name="Luo Z.H."/>
            <person name="Li M."/>
        </authorList>
    </citation>
    <scope>NUCLEOTIDE SEQUENCE [LARGE SCALE GENOMIC DNA]</scope>
    <source>
        <strain evidence="7">SpSt-556</strain>
    </source>
</reference>
<organism evidence="7">
    <name type="scientific">Bellilinea caldifistulae</name>
    <dbReference type="NCBI Taxonomy" id="360411"/>
    <lineage>
        <taxon>Bacteria</taxon>
        <taxon>Bacillati</taxon>
        <taxon>Chloroflexota</taxon>
        <taxon>Anaerolineae</taxon>
        <taxon>Anaerolineales</taxon>
        <taxon>Anaerolineaceae</taxon>
        <taxon>Bellilinea</taxon>
    </lineage>
</organism>
<dbReference type="GO" id="GO:0016618">
    <property type="term" value="F:hydroxypyruvate reductase [NAD(P)H] activity"/>
    <property type="evidence" value="ECO:0007669"/>
    <property type="project" value="TreeGrafter"/>
</dbReference>
<evidence type="ECO:0000313" key="7">
    <source>
        <dbReference type="EMBL" id="HGS88463.1"/>
    </source>
</evidence>
<dbReference type="AlphaFoldDB" id="A0A7C4L364"/>
<dbReference type="InterPro" id="IPR050223">
    <property type="entry name" value="D-isomer_2-hydroxyacid_DH"/>
</dbReference>